<evidence type="ECO:0000313" key="4">
    <source>
        <dbReference type="Proteomes" id="UP000193978"/>
    </source>
</evidence>
<evidence type="ECO:0000256" key="1">
    <source>
        <dbReference type="SAM" id="MobiDB-lite"/>
    </source>
</evidence>
<dbReference type="AlphaFoldDB" id="A0A1W6MQA0"/>
<keyword evidence="4" id="KW-1185">Reference proteome</keyword>
<feature type="region of interest" description="Disordered" evidence="1">
    <location>
        <begin position="54"/>
        <end position="85"/>
    </location>
</feature>
<keyword evidence="2" id="KW-0472">Membrane</keyword>
<keyword evidence="2" id="KW-0812">Transmembrane</keyword>
<proteinExistence type="predicted"/>
<sequence>MPDEPDDLASPDVDVGRVLYVALGVLFILGAGIAISLGLYAWKAPSRTFVSPSAFPQPSVLETPKQEQRQPWITSPHPVDTDSEARSVIPIEQAMDMIAKRGADGYAPIEQSPPAAKAPPPARPRAPIRNRKILHKG</sequence>
<dbReference type="Proteomes" id="UP000193978">
    <property type="component" value="Chromosome"/>
</dbReference>
<feature type="compositionally biased region" description="Basic residues" evidence="1">
    <location>
        <begin position="126"/>
        <end position="137"/>
    </location>
</feature>
<dbReference type="OrthoDB" id="129807at2"/>
<dbReference type="KEGG" id="mbry:B1812_00015"/>
<protein>
    <submittedName>
        <fullName evidence="3">Uncharacterized protein</fullName>
    </submittedName>
</protein>
<dbReference type="RefSeq" id="WP_085769760.1">
    <property type="nucleotide sequence ID" value="NZ_AP027149.1"/>
</dbReference>
<evidence type="ECO:0000256" key="2">
    <source>
        <dbReference type="SAM" id="Phobius"/>
    </source>
</evidence>
<accession>A0A1W6MQA0</accession>
<name>A0A1W6MQA0_9HYPH</name>
<reference evidence="3 4" key="1">
    <citation type="submission" date="2017-02" db="EMBL/GenBank/DDBJ databases">
        <authorList>
            <person name="Peterson S.W."/>
        </authorList>
    </citation>
    <scope>NUCLEOTIDE SEQUENCE [LARGE SCALE GENOMIC DNA]</scope>
    <source>
        <strain evidence="3 4">S285</strain>
    </source>
</reference>
<feature type="region of interest" description="Disordered" evidence="1">
    <location>
        <begin position="103"/>
        <end position="137"/>
    </location>
</feature>
<evidence type="ECO:0000313" key="3">
    <source>
        <dbReference type="EMBL" id="ARN79716.1"/>
    </source>
</evidence>
<dbReference type="EMBL" id="CP019948">
    <property type="protein sequence ID" value="ARN79716.1"/>
    <property type="molecule type" value="Genomic_DNA"/>
</dbReference>
<feature type="transmembrane region" description="Helical" evidence="2">
    <location>
        <begin position="20"/>
        <end position="42"/>
    </location>
</feature>
<gene>
    <name evidence="3" type="ORF">B1812_00015</name>
</gene>
<keyword evidence="2" id="KW-1133">Transmembrane helix</keyword>
<organism evidence="3 4">
    <name type="scientific">Methylocystis bryophila</name>
    <dbReference type="NCBI Taxonomy" id="655015"/>
    <lineage>
        <taxon>Bacteria</taxon>
        <taxon>Pseudomonadati</taxon>
        <taxon>Pseudomonadota</taxon>
        <taxon>Alphaproteobacteria</taxon>
        <taxon>Hyphomicrobiales</taxon>
        <taxon>Methylocystaceae</taxon>
        <taxon>Methylocystis</taxon>
    </lineage>
</organism>